<dbReference type="AlphaFoldDB" id="A0A1B7JED2"/>
<organism evidence="2 3">
    <name type="scientific">Kluyvera georgiana ATCC 51603</name>
    <dbReference type="NCBI Taxonomy" id="1354264"/>
    <lineage>
        <taxon>Bacteria</taxon>
        <taxon>Pseudomonadati</taxon>
        <taxon>Pseudomonadota</taxon>
        <taxon>Gammaproteobacteria</taxon>
        <taxon>Enterobacterales</taxon>
        <taxon>Enterobacteriaceae</taxon>
        <taxon>Kluyvera</taxon>
    </lineage>
</organism>
<comment type="caution">
    <text evidence="2">The sequence shown here is derived from an EMBL/GenBank/DDBJ whole genome shotgun (WGS) entry which is preliminary data.</text>
</comment>
<feature type="transmembrane region" description="Helical" evidence="1">
    <location>
        <begin position="39"/>
        <end position="72"/>
    </location>
</feature>
<dbReference type="Pfam" id="PF07214">
    <property type="entry name" value="DUF1418"/>
    <property type="match status" value="1"/>
</dbReference>
<evidence type="ECO:0000313" key="3">
    <source>
        <dbReference type="Proteomes" id="UP000078386"/>
    </source>
</evidence>
<feature type="transmembrane region" description="Helical" evidence="1">
    <location>
        <begin position="12"/>
        <end position="33"/>
    </location>
</feature>
<sequence length="92" mass="9789">MRSLGALPKSVLILETIGMFVLAVAWLSLNQYVTLPAPFASPLAAVVMIFVGIALMLPAAGVLFLGIARAVAPQLMNPGQSRKKEDKDDTDH</sequence>
<keyword evidence="1" id="KW-1133">Transmembrane helix</keyword>
<dbReference type="EMBL" id="LXEU01000085">
    <property type="protein sequence ID" value="OAT46268.1"/>
    <property type="molecule type" value="Genomic_DNA"/>
</dbReference>
<reference evidence="2 3" key="1">
    <citation type="submission" date="2016-04" db="EMBL/GenBank/DDBJ databases">
        <title>ATOL: Assembling a taxonomically balanced genome-scale reconstruction of the evolutionary history of the Enterobacteriaceae.</title>
        <authorList>
            <person name="Plunkett G.III."/>
            <person name="Neeno-Eckwall E.C."/>
            <person name="Glasner J.D."/>
            <person name="Perna N.T."/>
        </authorList>
    </citation>
    <scope>NUCLEOTIDE SEQUENCE [LARGE SCALE GENOMIC DNA]</scope>
    <source>
        <strain evidence="2 3">ATCC 51603</strain>
    </source>
</reference>
<dbReference type="PATRIC" id="fig|1354264.4.peg.4387"/>
<dbReference type="InterPro" id="IPR010815">
    <property type="entry name" value="DUF1418"/>
</dbReference>
<dbReference type="Proteomes" id="UP000078386">
    <property type="component" value="Unassembled WGS sequence"/>
</dbReference>
<protein>
    <recommendedName>
        <fullName evidence="4">Inner membrane protein</fullName>
    </recommendedName>
</protein>
<keyword evidence="1" id="KW-0472">Membrane</keyword>
<keyword evidence="1" id="KW-0812">Transmembrane</keyword>
<accession>A0A1B7JED2</accession>
<name>A0A1B7JED2_9ENTR</name>
<proteinExistence type="predicted"/>
<evidence type="ECO:0000256" key="1">
    <source>
        <dbReference type="SAM" id="Phobius"/>
    </source>
</evidence>
<keyword evidence="3" id="KW-1185">Reference proteome</keyword>
<evidence type="ECO:0008006" key="4">
    <source>
        <dbReference type="Google" id="ProtNLM"/>
    </source>
</evidence>
<dbReference type="RefSeq" id="WP_064548644.1">
    <property type="nucleotide sequence ID" value="NZ_LXEU01000085.1"/>
</dbReference>
<evidence type="ECO:0000313" key="2">
    <source>
        <dbReference type="EMBL" id="OAT46268.1"/>
    </source>
</evidence>
<gene>
    <name evidence="2" type="ORF">M989_04240</name>
</gene>